<keyword evidence="3" id="KW-1133">Transmembrane helix</keyword>
<keyword evidence="3" id="KW-0472">Membrane</keyword>
<dbReference type="PANTHER" id="PTHR10281">
    <property type="entry name" value="MEMBRANE-ASSOCIATED PROGESTERONE RECEPTOR COMPONENT-RELATED"/>
    <property type="match status" value="1"/>
</dbReference>
<evidence type="ECO:0000256" key="1">
    <source>
        <dbReference type="ARBA" id="ARBA00038357"/>
    </source>
</evidence>
<feature type="region of interest" description="Disordered" evidence="2">
    <location>
        <begin position="81"/>
        <end position="100"/>
    </location>
</feature>
<dbReference type="GO" id="GO:0012505">
    <property type="term" value="C:endomembrane system"/>
    <property type="evidence" value="ECO:0007669"/>
    <property type="project" value="TreeGrafter"/>
</dbReference>
<dbReference type="Gene3D" id="3.10.120.10">
    <property type="entry name" value="Cytochrome b5-like heme/steroid binding domain"/>
    <property type="match status" value="1"/>
</dbReference>
<evidence type="ECO:0000256" key="3">
    <source>
        <dbReference type="SAM" id="Phobius"/>
    </source>
</evidence>
<evidence type="ECO:0000313" key="5">
    <source>
        <dbReference type="EMBL" id="OQV20682.1"/>
    </source>
</evidence>
<dbReference type="OrthoDB" id="10257697at2759"/>
<accession>A0A1W0X019</accession>
<dbReference type="SUPFAM" id="SSF55856">
    <property type="entry name" value="Cytochrome b5-like heme/steroid binding domain"/>
    <property type="match status" value="1"/>
</dbReference>
<dbReference type="Proteomes" id="UP000192578">
    <property type="component" value="Unassembled WGS sequence"/>
</dbReference>
<evidence type="ECO:0000313" key="6">
    <source>
        <dbReference type="Proteomes" id="UP000192578"/>
    </source>
</evidence>
<feature type="domain" description="Cytochrome b5 heme-binding" evidence="4">
    <location>
        <begin position="111"/>
        <end position="208"/>
    </location>
</feature>
<dbReference type="InterPro" id="IPR001199">
    <property type="entry name" value="Cyt_B5-like_heme/steroid-bd"/>
</dbReference>
<protein>
    <submittedName>
        <fullName evidence="5">Neuferricin</fullName>
    </submittedName>
</protein>
<dbReference type="SMART" id="SM01117">
    <property type="entry name" value="Cyt-b5"/>
    <property type="match status" value="1"/>
</dbReference>
<keyword evidence="6" id="KW-1185">Reference proteome</keyword>
<evidence type="ECO:0000256" key="2">
    <source>
        <dbReference type="SAM" id="MobiDB-lite"/>
    </source>
</evidence>
<keyword evidence="3" id="KW-0812">Transmembrane</keyword>
<dbReference type="InterPro" id="IPR036400">
    <property type="entry name" value="Cyt_B5-like_heme/steroid_sf"/>
</dbReference>
<evidence type="ECO:0000259" key="4">
    <source>
        <dbReference type="SMART" id="SM01117"/>
    </source>
</evidence>
<dbReference type="EMBL" id="MTYJ01000028">
    <property type="protein sequence ID" value="OQV20682.1"/>
    <property type="molecule type" value="Genomic_DNA"/>
</dbReference>
<feature type="region of interest" description="Disordered" evidence="2">
    <location>
        <begin position="1"/>
        <end position="43"/>
    </location>
</feature>
<gene>
    <name evidence="5" type="ORF">BV898_05266</name>
</gene>
<dbReference type="InterPro" id="IPR050577">
    <property type="entry name" value="MAPR/NEUFC/NENF-like"/>
</dbReference>
<name>A0A1W0X019_HYPEX</name>
<reference evidence="6" key="1">
    <citation type="submission" date="2017-01" db="EMBL/GenBank/DDBJ databases">
        <title>Comparative genomics of anhydrobiosis in the tardigrade Hypsibius dujardini.</title>
        <authorList>
            <person name="Yoshida Y."/>
            <person name="Koutsovoulos G."/>
            <person name="Laetsch D."/>
            <person name="Stevens L."/>
            <person name="Kumar S."/>
            <person name="Horikawa D."/>
            <person name="Ishino K."/>
            <person name="Komine S."/>
            <person name="Tomita M."/>
            <person name="Blaxter M."/>
            <person name="Arakawa K."/>
        </authorList>
    </citation>
    <scope>NUCLEOTIDE SEQUENCE [LARGE SCALE GENOMIC DNA]</scope>
    <source>
        <strain evidence="6">Z151</strain>
    </source>
</reference>
<dbReference type="GO" id="GO:0016020">
    <property type="term" value="C:membrane"/>
    <property type="evidence" value="ECO:0007669"/>
    <property type="project" value="TreeGrafter"/>
</dbReference>
<comment type="caution">
    <text evidence="5">The sequence shown here is derived from an EMBL/GenBank/DDBJ whole genome shotgun (WGS) entry which is preliminary data.</text>
</comment>
<dbReference type="Pfam" id="PF00173">
    <property type="entry name" value="Cyt-b5"/>
    <property type="match status" value="1"/>
</dbReference>
<dbReference type="AlphaFoldDB" id="A0A1W0X019"/>
<feature type="compositionally biased region" description="Low complexity" evidence="2">
    <location>
        <begin position="16"/>
        <end position="26"/>
    </location>
</feature>
<dbReference type="PANTHER" id="PTHR10281:SF4">
    <property type="entry name" value="NEUFERRICIN"/>
    <property type="match status" value="1"/>
</dbReference>
<feature type="transmembrane region" description="Helical" evidence="3">
    <location>
        <begin position="51"/>
        <end position="71"/>
    </location>
</feature>
<feature type="compositionally biased region" description="Basic and acidic residues" evidence="2">
    <location>
        <begin position="1"/>
        <end position="15"/>
    </location>
</feature>
<organism evidence="5 6">
    <name type="scientific">Hypsibius exemplaris</name>
    <name type="common">Freshwater tardigrade</name>
    <dbReference type="NCBI Taxonomy" id="2072580"/>
    <lineage>
        <taxon>Eukaryota</taxon>
        <taxon>Metazoa</taxon>
        <taxon>Ecdysozoa</taxon>
        <taxon>Tardigrada</taxon>
        <taxon>Eutardigrada</taxon>
        <taxon>Parachela</taxon>
        <taxon>Hypsibioidea</taxon>
        <taxon>Hypsibiidae</taxon>
        <taxon>Hypsibius</taxon>
    </lineage>
</organism>
<comment type="similarity">
    <text evidence="1">Belongs to the cytochrome b5 family. MAPR subfamily.</text>
</comment>
<sequence length="328" mass="36229">MEDSVRRRVGEREAQTESATSQTSTDFSDEDLSDSDFTPVSEGDGKVRSGILNPLKVVLILTTALAVFLLFRDQSSFLRTLDEPTGSPVKSSKSSGEGQTGKTVVNGITIWAKEELAKFTGVDEKLPVLLAYMGKVYDVSKGRRHYGPGGSYQFFSGKDATRSFLTGDFKNDLTDNLDGIAESSYGDIENWDNTYSKSADYKQVGVLCGYFYQCVGDKNPGQPTEKLLHVERMAAKSKVDAAKENEIFVEFPQCNSEWSQEKGGRVWCSDKSGGIDRNWSGLPRLFLTQKDGKKSTRCACVHPDKVKDPRVELYPSCPPDADSCKLQQ</sequence>
<feature type="compositionally biased region" description="Polar residues" evidence="2">
    <location>
        <begin position="88"/>
        <end position="100"/>
    </location>
</feature>
<proteinExistence type="inferred from homology"/>